<evidence type="ECO:0000256" key="10">
    <source>
        <dbReference type="RuleBase" id="RU003835"/>
    </source>
</evidence>
<gene>
    <name evidence="9" type="primary">ackA</name>
    <name evidence="11" type="ORF">BA062_14305</name>
</gene>
<evidence type="ECO:0000313" key="12">
    <source>
        <dbReference type="Proteomes" id="UP000247892"/>
    </source>
</evidence>
<dbReference type="PANTHER" id="PTHR21060:SF21">
    <property type="entry name" value="ACETATE KINASE"/>
    <property type="match status" value="1"/>
</dbReference>
<dbReference type="PANTHER" id="PTHR21060">
    <property type="entry name" value="ACETATE KINASE"/>
    <property type="match status" value="1"/>
</dbReference>
<evidence type="ECO:0000256" key="3">
    <source>
        <dbReference type="ARBA" id="ARBA00022679"/>
    </source>
</evidence>
<evidence type="ECO:0000256" key="9">
    <source>
        <dbReference type="HAMAP-Rule" id="MF_00020"/>
    </source>
</evidence>
<dbReference type="Gene3D" id="3.30.420.40">
    <property type="match status" value="2"/>
</dbReference>
<dbReference type="EC" id="2.7.2.1" evidence="9"/>
<dbReference type="PROSITE" id="PS01076">
    <property type="entry name" value="ACETATE_KINASE_2"/>
    <property type="match status" value="1"/>
</dbReference>
<dbReference type="GO" id="GO:0006085">
    <property type="term" value="P:acetyl-CoA biosynthetic process"/>
    <property type="evidence" value="ECO:0007669"/>
    <property type="project" value="UniProtKB-UniRule"/>
</dbReference>
<comment type="function">
    <text evidence="9">Catalyzes the formation of acetyl phosphate from acetate and ATP. Can also catalyze the reverse reaction.</text>
</comment>
<dbReference type="SUPFAM" id="SSF53067">
    <property type="entry name" value="Actin-like ATPase domain"/>
    <property type="match status" value="2"/>
</dbReference>
<evidence type="ECO:0000256" key="1">
    <source>
        <dbReference type="ARBA" id="ARBA00008748"/>
    </source>
</evidence>
<dbReference type="RefSeq" id="WP_110337363.1">
    <property type="nucleotide sequence ID" value="NZ_MASU01000005.1"/>
</dbReference>
<dbReference type="Proteomes" id="UP000247892">
    <property type="component" value="Unassembled WGS sequence"/>
</dbReference>
<comment type="subcellular location">
    <subcellularLocation>
        <location evidence="9">Cytoplasm</location>
    </subcellularLocation>
</comment>
<feature type="binding site" evidence="9">
    <location>
        <position position="346"/>
    </location>
    <ligand>
        <name>Mg(2+)</name>
        <dbReference type="ChEBI" id="CHEBI:18420"/>
    </ligand>
</feature>
<name>A0A318LR49_9PSEU</name>
<reference evidence="11 12" key="1">
    <citation type="submission" date="2016-07" db="EMBL/GenBank/DDBJ databases">
        <title>Draft genome sequence of Prauserella sp. YIM 121212, isolated from alkaline soil.</title>
        <authorList>
            <person name="Ruckert C."/>
            <person name="Albersmeier A."/>
            <person name="Jiang C.-L."/>
            <person name="Jiang Y."/>
            <person name="Kalinowski J."/>
            <person name="Schneider O."/>
            <person name="Winkler A."/>
            <person name="Zotchev S.B."/>
        </authorList>
    </citation>
    <scope>NUCLEOTIDE SEQUENCE [LARGE SCALE GENOMIC DNA]</scope>
    <source>
        <strain evidence="11 12">YIM 121212</strain>
    </source>
</reference>
<dbReference type="GO" id="GO:0008776">
    <property type="term" value="F:acetate kinase activity"/>
    <property type="evidence" value="ECO:0007669"/>
    <property type="project" value="UniProtKB-UniRule"/>
</dbReference>
<evidence type="ECO:0000256" key="5">
    <source>
        <dbReference type="ARBA" id="ARBA00022741"/>
    </source>
</evidence>
<dbReference type="GO" id="GO:0006083">
    <property type="term" value="P:acetate metabolic process"/>
    <property type="evidence" value="ECO:0007669"/>
    <property type="project" value="TreeGrafter"/>
</dbReference>
<dbReference type="PRINTS" id="PR00471">
    <property type="entry name" value="ACETATEKNASE"/>
</dbReference>
<feature type="site" description="Transition state stabilizer" evidence="9">
    <location>
        <position position="144"/>
    </location>
</feature>
<evidence type="ECO:0000256" key="8">
    <source>
        <dbReference type="ARBA" id="ARBA00022842"/>
    </source>
</evidence>
<dbReference type="GO" id="GO:0005524">
    <property type="term" value="F:ATP binding"/>
    <property type="evidence" value="ECO:0007669"/>
    <property type="project" value="UniProtKB-KW"/>
</dbReference>
<keyword evidence="4 9" id="KW-0479">Metal-binding</keyword>
<dbReference type="HAMAP" id="MF_00020">
    <property type="entry name" value="Acetate_kinase"/>
    <property type="match status" value="1"/>
</dbReference>
<dbReference type="AlphaFoldDB" id="A0A318LR49"/>
<feature type="active site" description="Proton donor/acceptor" evidence="9">
    <location>
        <position position="112"/>
    </location>
</feature>
<comment type="subunit">
    <text evidence="9">Homodimer.</text>
</comment>
<keyword evidence="2 9" id="KW-0963">Cytoplasm</keyword>
<keyword evidence="12" id="KW-1185">Reference proteome</keyword>
<dbReference type="InterPro" id="IPR004372">
    <property type="entry name" value="Ac/propionate_kinase"/>
</dbReference>
<proteinExistence type="inferred from homology"/>
<dbReference type="InterPro" id="IPR000890">
    <property type="entry name" value="Aliphatic_acid_kin_short-chain"/>
</dbReference>
<feature type="site" description="Transition state stabilizer" evidence="9">
    <location>
        <position position="205"/>
    </location>
</feature>
<dbReference type="InterPro" id="IPR043129">
    <property type="entry name" value="ATPase_NBD"/>
</dbReference>
<keyword evidence="5 9" id="KW-0547">Nucleotide-binding</keyword>
<evidence type="ECO:0000256" key="2">
    <source>
        <dbReference type="ARBA" id="ARBA00022490"/>
    </source>
</evidence>
<protein>
    <recommendedName>
        <fullName evidence="9">Acetate kinase</fullName>
        <ecNumber evidence="9">2.7.2.1</ecNumber>
    </recommendedName>
    <alternativeName>
        <fullName evidence="9">Acetokinase</fullName>
    </alternativeName>
</protein>
<dbReference type="OrthoDB" id="9802453at2"/>
<comment type="cofactor">
    <cofactor evidence="9">
        <name>Mg(2+)</name>
        <dbReference type="ChEBI" id="CHEBI:18420"/>
    </cofactor>
    <cofactor evidence="9">
        <name>Mn(2+)</name>
        <dbReference type="ChEBI" id="CHEBI:29035"/>
    </cofactor>
    <text evidence="9">Mg(2+). Can also accept Mn(2+).</text>
</comment>
<dbReference type="GO" id="GO:0005829">
    <property type="term" value="C:cytosol"/>
    <property type="evidence" value="ECO:0007669"/>
    <property type="project" value="TreeGrafter"/>
</dbReference>
<comment type="pathway">
    <text evidence="9">Metabolic intermediate biosynthesis; acetyl-CoA biosynthesis; acetyl-CoA from acetate: step 1/2.</text>
</comment>
<dbReference type="PIRSF" id="PIRSF000722">
    <property type="entry name" value="Acetate_prop_kin"/>
    <property type="match status" value="1"/>
</dbReference>
<feature type="binding site" evidence="9">
    <location>
        <begin position="247"/>
        <end position="249"/>
    </location>
    <ligand>
        <name>ATP</name>
        <dbReference type="ChEBI" id="CHEBI:30616"/>
    </ligand>
</feature>
<dbReference type="InterPro" id="IPR023865">
    <property type="entry name" value="Aliphatic_acid_kinase_CS"/>
</dbReference>
<keyword evidence="8 9" id="KW-0460">Magnesium</keyword>
<feature type="binding site" evidence="9">
    <location>
        <begin position="172"/>
        <end position="176"/>
    </location>
    <ligand>
        <name>ATP</name>
        <dbReference type="ChEBI" id="CHEBI:30616"/>
    </ligand>
</feature>
<comment type="caution">
    <text evidence="11">The sequence shown here is derived from an EMBL/GenBank/DDBJ whole genome shotgun (WGS) entry which is preliminary data.</text>
</comment>
<keyword evidence="6 9" id="KW-0418">Kinase</keyword>
<comment type="similarity">
    <text evidence="1 9 10">Belongs to the acetokinase family.</text>
</comment>
<comment type="caution">
    <text evidence="9">Lacks conserved residue(s) required for the propagation of feature annotation.</text>
</comment>
<keyword evidence="3 9" id="KW-0808">Transferase</keyword>
<dbReference type="PROSITE" id="PS01075">
    <property type="entry name" value="ACETATE_KINASE_1"/>
    <property type="match status" value="1"/>
</dbReference>
<dbReference type="GO" id="GO:0000287">
    <property type="term" value="F:magnesium ion binding"/>
    <property type="evidence" value="ECO:0007669"/>
    <property type="project" value="UniProtKB-UniRule"/>
</dbReference>
<organism evidence="11 12">
    <name type="scientific">Prauserella flavalba</name>
    <dbReference type="NCBI Taxonomy" id="1477506"/>
    <lineage>
        <taxon>Bacteria</taxon>
        <taxon>Bacillati</taxon>
        <taxon>Actinomycetota</taxon>
        <taxon>Actinomycetes</taxon>
        <taxon>Pseudonocardiales</taxon>
        <taxon>Pseudonocardiaceae</taxon>
        <taxon>Prauserella</taxon>
    </lineage>
</organism>
<dbReference type="UniPathway" id="UPA00340">
    <property type="reaction ID" value="UER00458"/>
</dbReference>
<feature type="binding site" evidence="9">
    <location>
        <position position="56"/>
    </location>
    <ligand>
        <name>substrate</name>
    </ligand>
</feature>
<keyword evidence="7 9" id="KW-0067">ATP-binding</keyword>
<comment type="catalytic activity">
    <reaction evidence="9">
        <text>acetate + ATP = acetyl phosphate + ADP</text>
        <dbReference type="Rhea" id="RHEA:11352"/>
        <dbReference type="ChEBI" id="CHEBI:22191"/>
        <dbReference type="ChEBI" id="CHEBI:30089"/>
        <dbReference type="ChEBI" id="CHEBI:30616"/>
        <dbReference type="ChEBI" id="CHEBI:456216"/>
        <dbReference type="EC" id="2.7.2.1"/>
    </reaction>
</comment>
<sequence length="368" mass="38333">MRVLTVNPGSSSLKLAVVEGGTGLAELTLDHWSGASGGELARFAGAHAQLDAAAVRVVHGGARRGPVRLDETVLGELERWVPMAPLHQPRSVALARHLLGVLPGVPVVACFDTAFHADLPERAATYALPHGWRATYGIRRYGFHGLSLAHACRQAARVLGAPPAELGLVCCHLGAGASVTAVDGGRSVDTSMGFTPLEGVPMATRAGSIDPGIPLYLMRQHGFSVSQVDTELNHHSGLAGLSGTSGDIREVVAARAHGDPAARLALDVYVHRLRREIAAAAVSLPALHAVVLTGGVAEHQAGLRAELFTGAHFGIRVDPVRNAADGDRVISTGGSGVAVVLIACREDLELARQTELLLLANQVEVSAR</sequence>
<evidence type="ECO:0000256" key="6">
    <source>
        <dbReference type="ARBA" id="ARBA00022777"/>
    </source>
</evidence>
<evidence type="ECO:0000256" key="7">
    <source>
        <dbReference type="ARBA" id="ARBA00022840"/>
    </source>
</evidence>
<evidence type="ECO:0000256" key="4">
    <source>
        <dbReference type="ARBA" id="ARBA00022723"/>
    </source>
</evidence>
<evidence type="ECO:0000313" key="11">
    <source>
        <dbReference type="EMBL" id="PXY36983.1"/>
    </source>
</evidence>
<dbReference type="Pfam" id="PF00871">
    <property type="entry name" value="Acetate_kinase"/>
    <property type="match status" value="1"/>
</dbReference>
<dbReference type="EMBL" id="MASU01000005">
    <property type="protein sequence ID" value="PXY36983.1"/>
    <property type="molecule type" value="Genomic_DNA"/>
</dbReference>
<accession>A0A318LR49</accession>